<name>A0A916WN81_9MICO</name>
<keyword evidence="5" id="KW-1185">Reference proteome</keyword>
<protein>
    <recommendedName>
        <fullName evidence="3">Methyltransferase domain-containing protein</fullName>
    </recommendedName>
</protein>
<keyword evidence="2" id="KW-0808">Transferase</keyword>
<dbReference type="PANTHER" id="PTHR44942:SF4">
    <property type="entry name" value="METHYLTRANSFERASE TYPE 11 DOMAIN-CONTAINING PROTEIN"/>
    <property type="match status" value="1"/>
</dbReference>
<evidence type="ECO:0000313" key="5">
    <source>
        <dbReference type="Proteomes" id="UP000636793"/>
    </source>
</evidence>
<dbReference type="RefSeq" id="WP_188835232.1">
    <property type="nucleotide sequence ID" value="NZ_BMHI01000001.1"/>
</dbReference>
<evidence type="ECO:0000256" key="2">
    <source>
        <dbReference type="ARBA" id="ARBA00022679"/>
    </source>
</evidence>
<dbReference type="InterPro" id="IPR029063">
    <property type="entry name" value="SAM-dependent_MTases_sf"/>
</dbReference>
<evidence type="ECO:0000259" key="3">
    <source>
        <dbReference type="Pfam" id="PF13649"/>
    </source>
</evidence>
<dbReference type="Proteomes" id="UP000636793">
    <property type="component" value="Unassembled WGS sequence"/>
</dbReference>
<dbReference type="Pfam" id="PF13649">
    <property type="entry name" value="Methyltransf_25"/>
    <property type="match status" value="1"/>
</dbReference>
<dbReference type="Gene3D" id="3.40.50.150">
    <property type="entry name" value="Vaccinia Virus protein VP39"/>
    <property type="match status" value="1"/>
</dbReference>
<keyword evidence="1" id="KW-0489">Methyltransferase</keyword>
<feature type="domain" description="Methyltransferase" evidence="3">
    <location>
        <begin position="44"/>
        <end position="130"/>
    </location>
</feature>
<reference evidence="4" key="1">
    <citation type="journal article" date="2014" name="Int. J. Syst. Evol. Microbiol.">
        <title>Complete genome sequence of Corynebacterium casei LMG S-19264T (=DSM 44701T), isolated from a smear-ripened cheese.</title>
        <authorList>
            <consortium name="US DOE Joint Genome Institute (JGI-PGF)"/>
            <person name="Walter F."/>
            <person name="Albersmeier A."/>
            <person name="Kalinowski J."/>
            <person name="Ruckert C."/>
        </authorList>
    </citation>
    <scope>NUCLEOTIDE SEQUENCE</scope>
    <source>
        <strain evidence="4">CGMCC 1.15085</strain>
    </source>
</reference>
<accession>A0A916WN81</accession>
<evidence type="ECO:0000256" key="1">
    <source>
        <dbReference type="ARBA" id="ARBA00022603"/>
    </source>
</evidence>
<dbReference type="InterPro" id="IPR051052">
    <property type="entry name" value="Diverse_substrate_MTase"/>
</dbReference>
<proteinExistence type="predicted"/>
<dbReference type="PANTHER" id="PTHR44942">
    <property type="entry name" value="METHYLTRANSF_11 DOMAIN-CONTAINING PROTEIN"/>
    <property type="match status" value="1"/>
</dbReference>
<sequence>MPQPSARRADTFLLPGVAEAYRARPPYPQEVIDRLVDLASCGRVLDLGAGEGSIARRLVGRVSSVVAVERSAPMIEVGRALPGGSAVAWHCEPAETFTATGPFDLAVVGEAMHWFDLPAVIGRLRDVLHPSAPLALVDRSTRHGRMPEIIEVIQRFSTAENYDPAYDVSDDLTARGLWTPRGQLTPAREFRQSPENYLTSLRSTSSLARAVMALEDNVAFDAEVLDVVRPITDDRGLLTLTVTATLTWGEVSHDAAERP</sequence>
<dbReference type="GO" id="GO:0008168">
    <property type="term" value="F:methyltransferase activity"/>
    <property type="evidence" value="ECO:0007669"/>
    <property type="project" value="UniProtKB-KW"/>
</dbReference>
<dbReference type="SUPFAM" id="SSF53335">
    <property type="entry name" value="S-adenosyl-L-methionine-dependent methyltransferases"/>
    <property type="match status" value="1"/>
</dbReference>
<comment type="caution">
    <text evidence="4">The sequence shown here is derived from an EMBL/GenBank/DDBJ whole genome shotgun (WGS) entry which is preliminary data.</text>
</comment>
<organism evidence="4 5">
    <name type="scientific">Flexivirga endophytica</name>
    <dbReference type="NCBI Taxonomy" id="1849103"/>
    <lineage>
        <taxon>Bacteria</taxon>
        <taxon>Bacillati</taxon>
        <taxon>Actinomycetota</taxon>
        <taxon>Actinomycetes</taxon>
        <taxon>Micrococcales</taxon>
        <taxon>Dermacoccaceae</taxon>
        <taxon>Flexivirga</taxon>
    </lineage>
</organism>
<dbReference type="InterPro" id="IPR041698">
    <property type="entry name" value="Methyltransf_25"/>
</dbReference>
<reference evidence="4" key="2">
    <citation type="submission" date="2020-09" db="EMBL/GenBank/DDBJ databases">
        <authorList>
            <person name="Sun Q."/>
            <person name="Zhou Y."/>
        </authorList>
    </citation>
    <scope>NUCLEOTIDE SEQUENCE</scope>
    <source>
        <strain evidence="4">CGMCC 1.15085</strain>
    </source>
</reference>
<dbReference type="AlphaFoldDB" id="A0A916WN81"/>
<gene>
    <name evidence="4" type="ORF">GCM10011492_03410</name>
</gene>
<evidence type="ECO:0000313" key="4">
    <source>
        <dbReference type="EMBL" id="GGB16960.1"/>
    </source>
</evidence>
<dbReference type="CDD" id="cd02440">
    <property type="entry name" value="AdoMet_MTases"/>
    <property type="match status" value="1"/>
</dbReference>
<dbReference type="EMBL" id="BMHI01000001">
    <property type="protein sequence ID" value="GGB16960.1"/>
    <property type="molecule type" value="Genomic_DNA"/>
</dbReference>
<dbReference type="GO" id="GO:0032259">
    <property type="term" value="P:methylation"/>
    <property type="evidence" value="ECO:0007669"/>
    <property type="project" value="UniProtKB-KW"/>
</dbReference>